<protein>
    <submittedName>
        <fullName evidence="1">Uncharacterized protein</fullName>
    </submittedName>
</protein>
<dbReference type="EMBL" id="MU119101">
    <property type="protein sequence ID" value="KAF9641842.1"/>
    <property type="molecule type" value="Genomic_DNA"/>
</dbReference>
<keyword evidence="2" id="KW-1185">Reference proteome</keyword>
<feature type="non-terminal residue" evidence="1">
    <location>
        <position position="344"/>
    </location>
</feature>
<accession>A0ACB6YX55</accession>
<dbReference type="Proteomes" id="UP000886501">
    <property type="component" value="Unassembled WGS sequence"/>
</dbReference>
<sequence>MMKRNICFSAAHPLVAAVNKSLIDTDTLSKYEPANSGEEVLQRVRFLNTQGEITILNGRQRVLAAQQAFTAIASQKERLQAHICVLQEWLGGMTVPTEQRTRAKLDQATSDLGHMEQTLKNIELWPVYFYDEGKLRLIPQEVQDFPGGQNDPEVLLRFLSENPQEPSQPKIPDERLADILFRNLYNRQPVKSWSHLISDNRILQNTCYRPRLWDMVVAVMQVSPLLLGTNVTSGSVLYTHASNHCLGALASITTLVMKRTMKTFSSCPVPGNFLQKWQRLLTASEEAHTMEQRAWASHRAVWKRTPQPQFPEYEDYQKGLEQLLKELSHAKKALSTEARQFEAL</sequence>
<organism evidence="1 2">
    <name type="scientific">Thelephora ganbajun</name>
    <name type="common">Ganba fungus</name>
    <dbReference type="NCBI Taxonomy" id="370292"/>
    <lineage>
        <taxon>Eukaryota</taxon>
        <taxon>Fungi</taxon>
        <taxon>Dikarya</taxon>
        <taxon>Basidiomycota</taxon>
        <taxon>Agaricomycotina</taxon>
        <taxon>Agaricomycetes</taxon>
        <taxon>Thelephorales</taxon>
        <taxon>Thelephoraceae</taxon>
        <taxon>Thelephora</taxon>
    </lineage>
</organism>
<reference evidence="1" key="2">
    <citation type="journal article" date="2020" name="Nat. Commun.">
        <title>Large-scale genome sequencing of mycorrhizal fungi provides insights into the early evolution of symbiotic traits.</title>
        <authorList>
            <person name="Miyauchi S."/>
            <person name="Kiss E."/>
            <person name="Kuo A."/>
            <person name="Drula E."/>
            <person name="Kohler A."/>
            <person name="Sanchez-Garcia M."/>
            <person name="Morin E."/>
            <person name="Andreopoulos B."/>
            <person name="Barry K.W."/>
            <person name="Bonito G."/>
            <person name="Buee M."/>
            <person name="Carver A."/>
            <person name="Chen C."/>
            <person name="Cichocki N."/>
            <person name="Clum A."/>
            <person name="Culley D."/>
            <person name="Crous P.W."/>
            <person name="Fauchery L."/>
            <person name="Girlanda M."/>
            <person name="Hayes R.D."/>
            <person name="Keri Z."/>
            <person name="LaButti K."/>
            <person name="Lipzen A."/>
            <person name="Lombard V."/>
            <person name="Magnuson J."/>
            <person name="Maillard F."/>
            <person name="Murat C."/>
            <person name="Nolan M."/>
            <person name="Ohm R.A."/>
            <person name="Pangilinan J."/>
            <person name="Pereira M.F."/>
            <person name="Perotto S."/>
            <person name="Peter M."/>
            <person name="Pfister S."/>
            <person name="Riley R."/>
            <person name="Sitrit Y."/>
            <person name="Stielow J.B."/>
            <person name="Szollosi G."/>
            <person name="Zifcakova L."/>
            <person name="Stursova M."/>
            <person name="Spatafora J.W."/>
            <person name="Tedersoo L."/>
            <person name="Vaario L.M."/>
            <person name="Yamada A."/>
            <person name="Yan M."/>
            <person name="Wang P."/>
            <person name="Xu J."/>
            <person name="Bruns T."/>
            <person name="Baldrian P."/>
            <person name="Vilgalys R."/>
            <person name="Dunand C."/>
            <person name="Henrissat B."/>
            <person name="Grigoriev I.V."/>
            <person name="Hibbett D."/>
            <person name="Nagy L.G."/>
            <person name="Martin F.M."/>
        </authorList>
    </citation>
    <scope>NUCLEOTIDE SEQUENCE</scope>
    <source>
        <strain evidence="1">P2</strain>
    </source>
</reference>
<gene>
    <name evidence="1" type="ORF">BDM02DRAFT_3194451</name>
</gene>
<comment type="caution">
    <text evidence="1">The sequence shown here is derived from an EMBL/GenBank/DDBJ whole genome shotgun (WGS) entry which is preliminary data.</text>
</comment>
<name>A0ACB6YX55_THEGA</name>
<evidence type="ECO:0000313" key="2">
    <source>
        <dbReference type="Proteomes" id="UP000886501"/>
    </source>
</evidence>
<evidence type="ECO:0000313" key="1">
    <source>
        <dbReference type="EMBL" id="KAF9641842.1"/>
    </source>
</evidence>
<proteinExistence type="predicted"/>
<reference evidence="1" key="1">
    <citation type="submission" date="2019-10" db="EMBL/GenBank/DDBJ databases">
        <authorList>
            <consortium name="DOE Joint Genome Institute"/>
            <person name="Kuo A."/>
            <person name="Miyauchi S."/>
            <person name="Kiss E."/>
            <person name="Drula E."/>
            <person name="Kohler A."/>
            <person name="Sanchez-Garcia M."/>
            <person name="Andreopoulos B."/>
            <person name="Barry K.W."/>
            <person name="Bonito G."/>
            <person name="Buee M."/>
            <person name="Carver A."/>
            <person name="Chen C."/>
            <person name="Cichocki N."/>
            <person name="Clum A."/>
            <person name="Culley D."/>
            <person name="Crous P.W."/>
            <person name="Fauchery L."/>
            <person name="Girlanda M."/>
            <person name="Hayes R."/>
            <person name="Keri Z."/>
            <person name="Labutti K."/>
            <person name="Lipzen A."/>
            <person name="Lombard V."/>
            <person name="Magnuson J."/>
            <person name="Maillard F."/>
            <person name="Morin E."/>
            <person name="Murat C."/>
            <person name="Nolan M."/>
            <person name="Ohm R."/>
            <person name="Pangilinan J."/>
            <person name="Pereira M."/>
            <person name="Perotto S."/>
            <person name="Peter M."/>
            <person name="Riley R."/>
            <person name="Sitrit Y."/>
            <person name="Stielow B."/>
            <person name="Szollosi G."/>
            <person name="Zifcakova L."/>
            <person name="Stursova M."/>
            <person name="Spatafora J.W."/>
            <person name="Tedersoo L."/>
            <person name="Vaario L.-M."/>
            <person name="Yamada A."/>
            <person name="Yan M."/>
            <person name="Wang P."/>
            <person name="Xu J."/>
            <person name="Bruns T."/>
            <person name="Baldrian P."/>
            <person name="Vilgalys R."/>
            <person name="Henrissat B."/>
            <person name="Grigoriev I.V."/>
            <person name="Hibbett D."/>
            <person name="Nagy L.G."/>
            <person name="Martin F.M."/>
        </authorList>
    </citation>
    <scope>NUCLEOTIDE SEQUENCE</scope>
    <source>
        <strain evidence="1">P2</strain>
    </source>
</reference>